<reference evidence="1 2" key="2">
    <citation type="journal article" date="2012" name="PLoS Pathog.">
        <title>Diverse lifestyles and strategies of plant pathogenesis encoded in the genomes of eighteen Dothideomycetes fungi.</title>
        <authorList>
            <person name="Ohm R.A."/>
            <person name="Feau N."/>
            <person name="Henrissat B."/>
            <person name="Schoch C.L."/>
            <person name="Horwitz B.A."/>
            <person name="Barry K.W."/>
            <person name="Condon B.J."/>
            <person name="Copeland A.C."/>
            <person name="Dhillon B."/>
            <person name="Glaser F."/>
            <person name="Hesse C.N."/>
            <person name="Kosti I."/>
            <person name="LaButti K."/>
            <person name="Lindquist E.A."/>
            <person name="Lucas S."/>
            <person name="Salamov A.A."/>
            <person name="Bradshaw R.E."/>
            <person name="Ciuffetti L."/>
            <person name="Hamelin R.C."/>
            <person name="Kema G.H.J."/>
            <person name="Lawrence C."/>
            <person name="Scott J.A."/>
            <person name="Spatafora J.W."/>
            <person name="Turgeon B.G."/>
            <person name="de Wit P.J.G.M."/>
            <person name="Zhong S."/>
            <person name="Goodwin S.B."/>
            <person name="Grigoriev I.V."/>
        </authorList>
    </citation>
    <scope>NUCLEOTIDE SEQUENCE [LARGE SCALE GENOMIC DNA]</scope>
    <source>
        <strain evidence="2">NZE10 / CBS 128990</strain>
    </source>
</reference>
<proteinExistence type="predicted"/>
<keyword evidence="2" id="KW-1185">Reference proteome</keyword>
<dbReference type="Proteomes" id="UP000016933">
    <property type="component" value="Unassembled WGS sequence"/>
</dbReference>
<dbReference type="HOGENOM" id="CLU_2654484_0_0_1"/>
<dbReference type="AlphaFoldDB" id="M2YN54"/>
<dbReference type="EMBL" id="KB446540">
    <property type="protein sequence ID" value="EME43380.1"/>
    <property type="molecule type" value="Genomic_DNA"/>
</dbReference>
<accession>M2YN54</accession>
<evidence type="ECO:0000313" key="2">
    <source>
        <dbReference type="Proteomes" id="UP000016933"/>
    </source>
</evidence>
<evidence type="ECO:0000313" key="1">
    <source>
        <dbReference type="EMBL" id="EME43380.1"/>
    </source>
</evidence>
<organism evidence="1 2">
    <name type="scientific">Dothistroma septosporum (strain NZE10 / CBS 128990)</name>
    <name type="common">Red band needle blight fungus</name>
    <name type="synonym">Mycosphaerella pini</name>
    <dbReference type="NCBI Taxonomy" id="675120"/>
    <lineage>
        <taxon>Eukaryota</taxon>
        <taxon>Fungi</taxon>
        <taxon>Dikarya</taxon>
        <taxon>Ascomycota</taxon>
        <taxon>Pezizomycotina</taxon>
        <taxon>Dothideomycetes</taxon>
        <taxon>Dothideomycetidae</taxon>
        <taxon>Mycosphaerellales</taxon>
        <taxon>Mycosphaerellaceae</taxon>
        <taxon>Dothistroma</taxon>
    </lineage>
</organism>
<name>M2YN54_DOTSN</name>
<sequence length="76" mass="8607">MARWNTEQPVVRNDYPTREQELPCRVQHRTRCQRLIATDFGNEAGTAGGCYDCASRTGKAEYWLSEATTCSYGQCP</sequence>
<reference evidence="2" key="1">
    <citation type="journal article" date="2012" name="PLoS Genet.">
        <title>The genomes of the fungal plant pathogens Cladosporium fulvum and Dothistroma septosporum reveal adaptation to different hosts and lifestyles but also signatures of common ancestry.</title>
        <authorList>
            <person name="de Wit P.J.G.M."/>
            <person name="van der Burgt A."/>
            <person name="Oekmen B."/>
            <person name="Stergiopoulos I."/>
            <person name="Abd-Elsalam K.A."/>
            <person name="Aerts A.L."/>
            <person name="Bahkali A.H."/>
            <person name="Beenen H.G."/>
            <person name="Chettri P."/>
            <person name="Cox M.P."/>
            <person name="Datema E."/>
            <person name="de Vries R.P."/>
            <person name="Dhillon B."/>
            <person name="Ganley A.R."/>
            <person name="Griffiths S.A."/>
            <person name="Guo Y."/>
            <person name="Hamelin R.C."/>
            <person name="Henrissat B."/>
            <person name="Kabir M.S."/>
            <person name="Jashni M.K."/>
            <person name="Kema G."/>
            <person name="Klaubauf S."/>
            <person name="Lapidus A."/>
            <person name="Levasseur A."/>
            <person name="Lindquist E."/>
            <person name="Mehrabi R."/>
            <person name="Ohm R.A."/>
            <person name="Owen T.J."/>
            <person name="Salamov A."/>
            <person name="Schwelm A."/>
            <person name="Schijlen E."/>
            <person name="Sun H."/>
            <person name="van den Burg H.A."/>
            <person name="van Ham R.C.H.J."/>
            <person name="Zhang S."/>
            <person name="Goodwin S.B."/>
            <person name="Grigoriev I.V."/>
            <person name="Collemare J."/>
            <person name="Bradshaw R.E."/>
        </authorList>
    </citation>
    <scope>NUCLEOTIDE SEQUENCE [LARGE SCALE GENOMIC DNA]</scope>
    <source>
        <strain evidence="2">NZE10 / CBS 128990</strain>
    </source>
</reference>
<gene>
    <name evidence="1" type="ORF">DOTSEDRAFT_45333</name>
</gene>
<protein>
    <submittedName>
        <fullName evidence="1">Uncharacterized protein</fullName>
    </submittedName>
</protein>